<name>A0AAW1YNI4_RUBAR</name>
<evidence type="ECO:0000313" key="1">
    <source>
        <dbReference type="EMBL" id="KAK9950238.1"/>
    </source>
</evidence>
<accession>A0AAW1YNI4</accession>
<dbReference type="EMBL" id="JBEDUW010000001">
    <property type="protein sequence ID" value="KAK9950238.1"/>
    <property type="molecule type" value="Genomic_DNA"/>
</dbReference>
<dbReference type="AlphaFoldDB" id="A0AAW1YNI4"/>
<evidence type="ECO:0000313" key="2">
    <source>
        <dbReference type="Proteomes" id="UP001457282"/>
    </source>
</evidence>
<keyword evidence="2" id="KW-1185">Reference proteome</keyword>
<comment type="caution">
    <text evidence="1">The sequence shown here is derived from an EMBL/GenBank/DDBJ whole genome shotgun (WGS) entry which is preliminary data.</text>
</comment>
<gene>
    <name evidence="1" type="ORF">M0R45_005739</name>
</gene>
<dbReference type="Proteomes" id="UP001457282">
    <property type="component" value="Unassembled WGS sequence"/>
</dbReference>
<protein>
    <submittedName>
        <fullName evidence="1">Uncharacterized protein</fullName>
    </submittedName>
</protein>
<organism evidence="1 2">
    <name type="scientific">Rubus argutus</name>
    <name type="common">Southern blackberry</name>
    <dbReference type="NCBI Taxonomy" id="59490"/>
    <lineage>
        <taxon>Eukaryota</taxon>
        <taxon>Viridiplantae</taxon>
        <taxon>Streptophyta</taxon>
        <taxon>Embryophyta</taxon>
        <taxon>Tracheophyta</taxon>
        <taxon>Spermatophyta</taxon>
        <taxon>Magnoliopsida</taxon>
        <taxon>eudicotyledons</taxon>
        <taxon>Gunneridae</taxon>
        <taxon>Pentapetalae</taxon>
        <taxon>rosids</taxon>
        <taxon>fabids</taxon>
        <taxon>Rosales</taxon>
        <taxon>Rosaceae</taxon>
        <taxon>Rosoideae</taxon>
        <taxon>Rosoideae incertae sedis</taxon>
        <taxon>Rubus</taxon>
    </lineage>
</organism>
<proteinExistence type="predicted"/>
<sequence length="66" mass="7632">MHGCVQECNYRGKFDPDKCNTGCGEPTQRWYHVPRSWFKPSGNVLDFWKSLRPSVTKKLAVEVVCN</sequence>
<reference evidence="1 2" key="1">
    <citation type="journal article" date="2023" name="G3 (Bethesda)">
        <title>A chromosome-length genome assembly and annotation of blackberry (Rubus argutus, cv. 'Hillquist').</title>
        <authorList>
            <person name="Bruna T."/>
            <person name="Aryal R."/>
            <person name="Dudchenko O."/>
            <person name="Sargent D.J."/>
            <person name="Mead D."/>
            <person name="Buti M."/>
            <person name="Cavallini A."/>
            <person name="Hytonen T."/>
            <person name="Andres J."/>
            <person name="Pham M."/>
            <person name="Weisz D."/>
            <person name="Mascagni F."/>
            <person name="Usai G."/>
            <person name="Natali L."/>
            <person name="Bassil N."/>
            <person name="Fernandez G.E."/>
            <person name="Lomsadze A."/>
            <person name="Armour M."/>
            <person name="Olukolu B."/>
            <person name="Poorten T."/>
            <person name="Britton C."/>
            <person name="Davik J."/>
            <person name="Ashrafi H."/>
            <person name="Aiden E.L."/>
            <person name="Borodovsky M."/>
            <person name="Worthington M."/>
        </authorList>
    </citation>
    <scope>NUCLEOTIDE SEQUENCE [LARGE SCALE GENOMIC DNA]</scope>
    <source>
        <strain evidence="1">PI 553951</strain>
    </source>
</reference>